<dbReference type="Pfam" id="PF01476">
    <property type="entry name" value="LysM"/>
    <property type="match status" value="1"/>
</dbReference>
<name>M9RIZ5_9RHOB</name>
<proteinExistence type="predicted"/>
<dbReference type="Gene3D" id="3.10.350.10">
    <property type="entry name" value="LysM domain"/>
    <property type="match status" value="1"/>
</dbReference>
<sequence>MPDLTSAPLAPVQNSGKTLGQDVVTNAALDTVAPDPVLQDEAISQPAGDDMQAREPADVPVIDTVNLTDLRFEPDGGFVVSGLVTPDLPVAAMVNDVEVERVMANTDGTFFIVGFLGFSDAPRILTVVSDPDGTPTLAEQTFVLAANPAPVVVANTEVEIAVEPETTLAQVAAAVSADAATESLTPINAPVQTPAQSPVEIPVESSIEAPDVTVAQVSVETPTPDPTSTEPLIESDAAQSTTANPSTPAILAITQDGVDVIQPAVAADTPPEVMSNVALDAITYEPSGDVILRGRAIGQGGDGFVQVYINNAPVSRLPIDANGTWRGDLPDVKTGVYNLRIDEIDAAGDVVSRIETPFLREDPADVIAAMANDVANPNFTVATRTVQPGATLWAIAEERYGSGILYLKVFEANRDRIRDPDLIYPGQVFTVPPPDVADNN</sequence>
<evidence type="ECO:0000313" key="3">
    <source>
        <dbReference type="Proteomes" id="UP000004688"/>
    </source>
</evidence>
<dbReference type="SMART" id="SM00257">
    <property type="entry name" value="LysM"/>
    <property type="match status" value="1"/>
</dbReference>
<dbReference type="Proteomes" id="UP000004688">
    <property type="component" value="Chromosome"/>
</dbReference>
<keyword evidence="3" id="KW-1185">Reference proteome</keyword>
<feature type="domain" description="LysM" evidence="1">
    <location>
        <begin position="382"/>
        <end position="431"/>
    </location>
</feature>
<dbReference type="KEGG" id="oar:OA238_c20710"/>
<reference evidence="2 3" key="1">
    <citation type="journal article" date="2013" name="PLoS ONE">
        <title>Poles Apart: Arctic and Antarctic Octadecabacter strains Share High Genome Plasticity and a New Type of Xanthorhodopsin.</title>
        <authorList>
            <person name="Vollmers J."/>
            <person name="Voget S."/>
            <person name="Dietrich S."/>
            <person name="Gollnow K."/>
            <person name="Smits M."/>
            <person name="Meyer K."/>
            <person name="Brinkhoff T."/>
            <person name="Simon M."/>
            <person name="Daniel R."/>
        </authorList>
    </citation>
    <scope>NUCLEOTIDE SEQUENCE [LARGE SCALE GENOMIC DNA]</scope>
    <source>
        <strain evidence="2 3">238</strain>
    </source>
</reference>
<gene>
    <name evidence="2" type="ORF">OA238_c20710</name>
</gene>
<dbReference type="InterPro" id="IPR018392">
    <property type="entry name" value="LysM"/>
</dbReference>
<dbReference type="PANTHER" id="PTHR34700:SF4">
    <property type="entry name" value="PHAGE-LIKE ELEMENT PBSX PROTEIN XKDP"/>
    <property type="match status" value="1"/>
</dbReference>
<evidence type="ECO:0000313" key="2">
    <source>
        <dbReference type="EMBL" id="AGI72167.1"/>
    </source>
</evidence>
<evidence type="ECO:0000259" key="1">
    <source>
        <dbReference type="PROSITE" id="PS51782"/>
    </source>
</evidence>
<dbReference type="STRING" id="391616.OA238_c20710"/>
<dbReference type="PROSITE" id="PS51782">
    <property type="entry name" value="LYSM"/>
    <property type="match status" value="1"/>
</dbReference>
<dbReference type="eggNOG" id="COG1652">
    <property type="taxonomic scope" value="Bacteria"/>
</dbReference>
<dbReference type="InterPro" id="IPR052196">
    <property type="entry name" value="Bact_Kbp"/>
</dbReference>
<dbReference type="CDD" id="cd00118">
    <property type="entry name" value="LysM"/>
    <property type="match status" value="1"/>
</dbReference>
<dbReference type="InterPro" id="IPR036779">
    <property type="entry name" value="LysM_dom_sf"/>
</dbReference>
<dbReference type="AlphaFoldDB" id="M9RIZ5"/>
<accession>M9RIZ5</accession>
<dbReference type="HOGENOM" id="CLU_025322_1_1_5"/>
<organism evidence="2 3">
    <name type="scientific">Octadecabacter arcticus 238</name>
    <dbReference type="NCBI Taxonomy" id="391616"/>
    <lineage>
        <taxon>Bacteria</taxon>
        <taxon>Pseudomonadati</taxon>
        <taxon>Pseudomonadota</taxon>
        <taxon>Alphaproteobacteria</taxon>
        <taxon>Rhodobacterales</taxon>
        <taxon>Roseobacteraceae</taxon>
        <taxon>Octadecabacter</taxon>
    </lineage>
</organism>
<dbReference type="EMBL" id="CP003742">
    <property type="protein sequence ID" value="AGI72167.1"/>
    <property type="molecule type" value="Genomic_DNA"/>
</dbReference>
<protein>
    <recommendedName>
        <fullName evidence="1">LysM domain-containing protein</fullName>
    </recommendedName>
</protein>
<dbReference type="PANTHER" id="PTHR34700">
    <property type="entry name" value="POTASSIUM BINDING PROTEIN KBP"/>
    <property type="match status" value="1"/>
</dbReference>